<dbReference type="EC" id="3.6.3.8" evidence="8"/>
<keyword evidence="2 6" id="KW-0812">Transmembrane</keyword>
<dbReference type="GO" id="GO:0005886">
    <property type="term" value="C:plasma membrane"/>
    <property type="evidence" value="ECO:0007669"/>
    <property type="project" value="UniProtKB-SubCell"/>
</dbReference>
<evidence type="ECO:0000259" key="7">
    <source>
        <dbReference type="Pfam" id="PF00122"/>
    </source>
</evidence>
<feature type="transmembrane region" description="Helical" evidence="6">
    <location>
        <begin position="649"/>
        <end position="668"/>
    </location>
</feature>
<dbReference type="PRINTS" id="PR00120">
    <property type="entry name" value="HATPASE"/>
</dbReference>
<feature type="transmembrane region" description="Helical" evidence="6">
    <location>
        <begin position="72"/>
        <end position="90"/>
    </location>
</feature>
<keyword evidence="9" id="KW-1185">Reference proteome</keyword>
<comment type="subcellular location">
    <subcellularLocation>
        <location evidence="1">Cell membrane</location>
        <topology evidence="1">Multi-pass membrane protein</topology>
    </subcellularLocation>
</comment>
<dbReference type="InterPro" id="IPR036412">
    <property type="entry name" value="HAD-like_sf"/>
</dbReference>
<dbReference type="InterPro" id="IPR023299">
    <property type="entry name" value="ATPase_P-typ_cyto_dom_N"/>
</dbReference>
<dbReference type="NCBIfam" id="TIGR01494">
    <property type="entry name" value="ATPase_P-type"/>
    <property type="match status" value="2"/>
</dbReference>
<feature type="transmembrane region" description="Helical" evidence="6">
    <location>
        <begin position="713"/>
        <end position="731"/>
    </location>
</feature>
<dbReference type="SFLD" id="SFLDG00002">
    <property type="entry name" value="C1.7:_P-type_atpase_like"/>
    <property type="match status" value="1"/>
</dbReference>
<keyword evidence="8" id="KW-0378">Hydrolase</keyword>
<dbReference type="SFLD" id="SFLDF00027">
    <property type="entry name" value="p-type_atpase"/>
    <property type="match status" value="1"/>
</dbReference>
<organism evidence="8 9">
    <name type="scientific">Arthrobacter ulcerisalmonis</name>
    <dbReference type="NCBI Taxonomy" id="2483813"/>
    <lineage>
        <taxon>Bacteria</taxon>
        <taxon>Bacillati</taxon>
        <taxon>Actinomycetota</taxon>
        <taxon>Actinomycetes</taxon>
        <taxon>Micrococcales</taxon>
        <taxon>Micrococcaceae</taxon>
        <taxon>Arthrobacter</taxon>
    </lineage>
</organism>
<name>A0A3P5XQM3_9MICC</name>
<feature type="transmembrane region" description="Helical" evidence="6">
    <location>
        <begin position="48"/>
        <end position="66"/>
    </location>
</feature>
<dbReference type="InterPro" id="IPR044492">
    <property type="entry name" value="P_typ_ATPase_HD_dom"/>
</dbReference>
<feature type="transmembrane region" description="Helical" evidence="6">
    <location>
        <begin position="738"/>
        <end position="760"/>
    </location>
</feature>
<dbReference type="SUPFAM" id="SSF56784">
    <property type="entry name" value="HAD-like"/>
    <property type="match status" value="1"/>
</dbReference>
<dbReference type="Gene3D" id="3.40.50.1000">
    <property type="entry name" value="HAD superfamily/HAD-like"/>
    <property type="match status" value="1"/>
</dbReference>
<dbReference type="SUPFAM" id="SSF81653">
    <property type="entry name" value="Calcium ATPase, transduction domain A"/>
    <property type="match status" value="1"/>
</dbReference>
<reference evidence="8 9" key="1">
    <citation type="submission" date="2018-11" db="EMBL/GenBank/DDBJ databases">
        <authorList>
            <person name="Criscuolo A."/>
        </authorList>
    </citation>
    <scope>NUCLEOTIDE SEQUENCE [LARGE SCALE GENOMIC DNA]</scope>
    <source>
        <strain evidence="8">AT11b</strain>
    </source>
</reference>
<dbReference type="GO" id="GO:0016887">
    <property type="term" value="F:ATP hydrolysis activity"/>
    <property type="evidence" value="ECO:0007669"/>
    <property type="project" value="InterPro"/>
</dbReference>
<dbReference type="SFLD" id="SFLDS00003">
    <property type="entry name" value="Haloacid_Dehalogenase"/>
    <property type="match status" value="1"/>
</dbReference>
<evidence type="ECO:0000256" key="3">
    <source>
        <dbReference type="ARBA" id="ARBA00022967"/>
    </source>
</evidence>
<dbReference type="OrthoDB" id="9814270at2"/>
<feature type="transmembrane region" description="Helical" evidence="6">
    <location>
        <begin position="259"/>
        <end position="283"/>
    </location>
</feature>
<evidence type="ECO:0000256" key="1">
    <source>
        <dbReference type="ARBA" id="ARBA00004651"/>
    </source>
</evidence>
<proteinExistence type="predicted"/>
<sequence length="818" mass="87175">MATVAQAPAADVKGLSTLEVTARVKGGLTNVAPNHSSRSLWGIFRSNVLTLFNGIVAGSFVLLLLIGQWQDALFGFAAVGNALIGVVQEFRAKRSLDRLAILNAPRARVRRNGLIEDVDIQDVVLDDVLILRAGDQVPADAALLFAVGLEADESLLTGESAAANKIMGSEVLSGSIIVSGNGEAIVTRVGMDSYVGRLTSEAKRFTLVHSEIRQDLNRFLGWITLALIPIIPIVANSQMQSHGGWQVALSTGAWKDGAIGAIAGIIAMIPLGLVLMSSVAFAVSAVTMARQKVLVQELASVEGLARVDVLCLDKTGTLTVGQLSLDTTHVCAEILPSGWEKVLGWFGADPNANVTARCLNGPFPHDETLKPHAIIPFSSARKWSAISVSTGTPGTGTWVLGAPEFVLDHTPAHKHALDLAGKLASTGQRTLVLAHTVNLPPLNPEDPLLPAGLTAVVLLTFRETLRNDAARTLSFFREEGVELRIISGDDPRTVASIAGSVGIAVDHGFDARQLPEDPVELADVMEHHTVFGRVTPEQKREMVRALQLRGHVVAMTGDGVNDALAMKEADLGIAMDSAAAATKAVARLVLLDGRFDRLPGVVAEGRRVIANIERVSMLFLTKTVYAVLLSVTFGLVLWDFPFLPRQLSVTDGLTIGIPAFFLALMPNSRRYQAGFLRRSLSFAVPAGVVVALCVVAINLYARQTGLDAGASARTGSLLVLAIIGLWVLVVLSRPLDRWRVLIILVMYGALTALLSIPLSVTFLDLVPLAPDHLAASILTGLIGALAVEVLFRYHRHQLTAGSVRNSNPVSSLRRPKSQ</sequence>
<feature type="domain" description="P-type ATPase A" evidence="7">
    <location>
        <begin position="102"/>
        <end position="201"/>
    </location>
</feature>
<dbReference type="InterPro" id="IPR059000">
    <property type="entry name" value="ATPase_P-type_domA"/>
</dbReference>
<dbReference type="GO" id="GO:0005524">
    <property type="term" value="F:ATP binding"/>
    <property type="evidence" value="ECO:0007669"/>
    <property type="project" value="InterPro"/>
</dbReference>
<dbReference type="InterPro" id="IPR023214">
    <property type="entry name" value="HAD_sf"/>
</dbReference>
<feature type="transmembrane region" description="Helical" evidence="6">
    <location>
        <begin position="219"/>
        <end position="239"/>
    </location>
</feature>
<accession>A0A3P5XQM3</accession>
<feature type="transmembrane region" description="Helical" evidence="6">
    <location>
        <begin position="772"/>
        <end position="791"/>
    </location>
</feature>
<dbReference type="PANTHER" id="PTHR42861">
    <property type="entry name" value="CALCIUM-TRANSPORTING ATPASE"/>
    <property type="match status" value="1"/>
</dbReference>
<dbReference type="Pfam" id="PF00122">
    <property type="entry name" value="E1-E2_ATPase"/>
    <property type="match status" value="1"/>
</dbReference>
<keyword evidence="4 6" id="KW-1133">Transmembrane helix</keyword>
<dbReference type="SUPFAM" id="SSF81665">
    <property type="entry name" value="Calcium ATPase, transmembrane domain M"/>
    <property type="match status" value="1"/>
</dbReference>
<evidence type="ECO:0000256" key="6">
    <source>
        <dbReference type="SAM" id="Phobius"/>
    </source>
</evidence>
<dbReference type="Pfam" id="PF00702">
    <property type="entry name" value="Hydrolase"/>
    <property type="match status" value="1"/>
</dbReference>
<evidence type="ECO:0000256" key="5">
    <source>
        <dbReference type="ARBA" id="ARBA00023136"/>
    </source>
</evidence>
<dbReference type="PROSITE" id="PS00154">
    <property type="entry name" value="ATPASE_E1_E2"/>
    <property type="match status" value="1"/>
</dbReference>
<keyword evidence="5 6" id="KW-0472">Membrane</keyword>
<dbReference type="Gene3D" id="1.20.1110.10">
    <property type="entry name" value="Calcium-transporting ATPase, transmembrane domain"/>
    <property type="match status" value="1"/>
</dbReference>
<dbReference type="PRINTS" id="PR00119">
    <property type="entry name" value="CATATPASE"/>
</dbReference>
<feature type="transmembrane region" description="Helical" evidence="6">
    <location>
        <begin position="615"/>
        <end position="637"/>
    </location>
</feature>
<evidence type="ECO:0000256" key="2">
    <source>
        <dbReference type="ARBA" id="ARBA00022692"/>
    </source>
</evidence>
<dbReference type="Gene3D" id="3.40.1110.10">
    <property type="entry name" value="Calcium-transporting ATPase, cytoplasmic domain N"/>
    <property type="match status" value="1"/>
</dbReference>
<dbReference type="InterPro" id="IPR008250">
    <property type="entry name" value="ATPase_P-typ_transduc_dom_A_sf"/>
</dbReference>
<evidence type="ECO:0000313" key="9">
    <source>
        <dbReference type="Proteomes" id="UP000280861"/>
    </source>
</evidence>
<dbReference type="RefSeq" id="WP_124092961.1">
    <property type="nucleotide sequence ID" value="NZ_CBCRYA010000001.1"/>
</dbReference>
<evidence type="ECO:0000256" key="4">
    <source>
        <dbReference type="ARBA" id="ARBA00022989"/>
    </source>
</evidence>
<gene>
    <name evidence="8" type="ORF">PSET11_02880</name>
</gene>
<feature type="transmembrane region" description="Helical" evidence="6">
    <location>
        <begin position="680"/>
        <end position="701"/>
    </location>
</feature>
<keyword evidence="3" id="KW-1278">Translocase</keyword>
<dbReference type="Gene3D" id="2.70.150.10">
    <property type="entry name" value="Calcium-transporting ATPase, cytoplasmic transduction domain A"/>
    <property type="match status" value="1"/>
</dbReference>
<dbReference type="Proteomes" id="UP000280861">
    <property type="component" value="Unassembled WGS sequence"/>
</dbReference>
<dbReference type="EMBL" id="UXAU01000038">
    <property type="protein sequence ID" value="VDC31169.1"/>
    <property type="molecule type" value="Genomic_DNA"/>
</dbReference>
<evidence type="ECO:0000313" key="8">
    <source>
        <dbReference type="EMBL" id="VDC31169.1"/>
    </source>
</evidence>
<dbReference type="InterPro" id="IPR001757">
    <property type="entry name" value="P_typ_ATPase"/>
</dbReference>
<dbReference type="AlphaFoldDB" id="A0A3P5XQM3"/>
<dbReference type="InterPro" id="IPR023298">
    <property type="entry name" value="ATPase_P-typ_TM_dom_sf"/>
</dbReference>
<protein>
    <submittedName>
        <fullName evidence="8">Calcium-transporting ATPase</fullName>
        <ecNumber evidence="8">3.6.3.8</ecNumber>
    </submittedName>
</protein>
<dbReference type="InterPro" id="IPR018303">
    <property type="entry name" value="ATPase_P-typ_P_site"/>
</dbReference>